<keyword evidence="1" id="KW-0472">Membrane</keyword>
<keyword evidence="1" id="KW-0812">Transmembrane</keyword>
<feature type="transmembrane region" description="Helical" evidence="1">
    <location>
        <begin position="7"/>
        <end position="31"/>
    </location>
</feature>
<sequence>MGSASECAAYILVCLYVGWVGISVCMCRIVTACACQVVSWAAPSPGSYAPLPTLWQLGGSPWTVVLLGPLDTGCLWTSVVPISSVSASGPGWQVCGSSHPLLIILMEKPYLHKRAHT</sequence>
<evidence type="ECO:0000313" key="2">
    <source>
        <dbReference type="EMBL" id="MED6252534.1"/>
    </source>
</evidence>
<dbReference type="EMBL" id="JAHUTI010061772">
    <property type="protein sequence ID" value="MED6252534.1"/>
    <property type="molecule type" value="Genomic_DNA"/>
</dbReference>
<evidence type="ECO:0000313" key="3">
    <source>
        <dbReference type="Proteomes" id="UP001345963"/>
    </source>
</evidence>
<organism evidence="2 3">
    <name type="scientific">Ataeniobius toweri</name>
    <dbReference type="NCBI Taxonomy" id="208326"/>
    <lineage>
        <taxon>Eukaryota</taxon>
        <taxon>Metazoa</taxon>
        <taxon>Chordata</taxon>
        <taxon>Craniata</taxon>
        <taxon>Vertebrata</taxon>
        <taxon>Euteleostomi</taxon>
        <taxon>Actinopterygii</taxon>
        <taxon>Neopterygii</taxon>
        <taxon>Teleostei</taxon>
        <taxon>Neoteleostei</taxon>
        <taxon>Acanthomorphata</taxon>
        <taxon>Ovalentaria</taxon>
        <taxon>Atherinomorphae</taxon>
        <taxon>Cyprinodontiformes</taxon>
        <taxon>Goodeidae</taxon>
        <taxon>Ataeniobius</taxon>
    </lineage>
</organism>
<accession>A0ABU7BT12</accession>
<comment type="caution">
    <text evidence="2">The sequence shown here is derived from an EMBL/GenBank/DDBJ whole genome shotgun (WGS) entry which is preliminary data.</text>
</comment>
<name>A0ABU7BT12_9TELE</name>
<gene>
    <name evidence="2" type="ORF">ATANTOWER_013096</name>
</gene>
<protein>
    <recommendedName>
        <fullName evidence="4">Secreted protein</fullName>
    </recommendedName>
</protein>
<keyword evidence="3" id="KW-1185">Reference proteome</keyword>
<keyword evidence="1" id="KW-1133">Transmembrane helix</keyword>
<reference evidence="2 3" key="1">
    <citation type="submission" date="2021-07" db="EMBL/GenBank/DDBJ databases">
        <authorList>
            <person name="Palmer J.M."/>
        </authorList>
    </citation>
    <scope>NUCLEOTIDE SEQUENCE [LARGE SCALE GENOMIC DNA]</scope>
    <source>
        <strain evidence="2 3">AT_MEX2019</strain>
        <tissue evidence="2">Muscle</tissue>
    </source>
</reference>
<proteinExistence type="predicted"/>
<evidence type="ECO:0000256" key="1">
    <source>
        <dbReference type="SAM" id="Phobius"/>
    </source>
</evidence>
<dbReference type="Proteomes" id="UP001345963">
    <property type="component" value="Unassembled WGS sequence"/>
</dbReference>
<evidence type="ECO:0008006" key="4">
    <source>
        <dbReference type="Google" id="ProtNLM"/>
    </source>
</evidence>